<accession>A0A2N8KUV9</accession>
<feature type="transmembrane region" description="Helical" evidence="7">
    <location>
        <begin position="57"/>
        <end position="77"/>
    </location>
</feature>
<dbReference type="GO" id="GO:0005886">
    <property type="term" value="C:plasma membrane"/>
    <property type="evidence" value="ECO:0007669"/>
    <property type="project" value="TreeGrafter"/>
</dbReference>
<dbReference type="GO" id="GO:0046872">
    <property type="term" value="F:metal ion binding"/>
    <property type="evidence" value="ECO:0007669"/>
    <property type="project" value="UniProtKB-KW"/>
</dbReference>
<keyword evidence="7" id="KW-0812">Transmembrane</keyword>
<dbReference type="EMBL" id="POSP01000003">
    <property type="protein sequence ID" value="PND37258.1"/>
    <property type="molecule type" value="Genomic_DNA"/>
</dbReference>
<feature type="transmembrane region" description="Helical" evidence="7">
    <location>
        <begin position="362"/>
        <end position="383"/>
    </location>
</feature>
<reference evidence="9 10" key="1">
    <citation type="submission" date="2018-01" db="EMBL/GenBank/DDBJ databases">
        <title>Draft genome sequence of Paucibacter aquatile CR182 isolated from freshwater of the Nakdong River.</title>
        <authorList>
            <person name="Choi A."/>
            <person name="Chung E.J."/>
        </authorList>
    </citation>
    <scope>NUCLEOTIDE SEQUENCE [LARGE SCALE GENOMIC DNA]</scope>
    <source>
        <strain evidence="9 10">CR182</strain>
    </source>
</reference>
<dbReference type="PANTHER" id="PTHR30176">
    <property type="entry name" value="FERREDOXIN-TYPE PROTEIN NAPH"/>
    <property type="match status" value="1"/>
</dbReference>
<evidence type="ECO:0000313" key="9">
    <source>
        <dbReference type="EMBL" id="PND37258.1"/>
    </source>
</evidence>
<dbReference type="InterPro" id="IPR017896">
    <property type="entry name" value="4Fe4S_Fe-S-bd"/>
</dbReference>
<dbReference type="InterPro" id="IPR009051">
    <property type="entry name" value="Helical_ferredxn"/>
</dbReference>
<dbReference type="NCBIfam" id="TIGR02745">
    <property type="entry name" value="ccoG_rdxA_fixG"/>
    <property type="match status" value="1"/>
</dbReference>
<keyword evidence="2" id="KW-0004">4Fe-4S</keyword>
<sequence length="504" mass="56915">MTEARAVPPAPRVGPAIAPAPAAKPADGEDAVVEIVSLYAAQKKIYPRAVSGLFASWRWALVWFTQILFYGLPWLLWNDRQAVLFELASRRFYIFGLVLYPQDFIYLTGLLLISAYALFLFTAVAGRLWCGYACPQTVYTEIFLWIERQFEGDRQARMKLDASPWGFNKLWRKGGKQLVWIAVALWTGFTFVGYFTPIKSLWAEAFTLSFGPWEWFWVLFYAFATYGFAGFMREQVCKYMCPYARFQSAMFDKDTLIISYDAERGEPRGSRSKKACVDEVKAAGLGSCIDCTLCVQVCPTGIDIRKGLQYECIGCAACIDVCDGVMDKMNYPRGLIRYDTQNGLQQHLSPAQKLRRLFRPRVVIYTVVLFVLCTALLASLLFLRSPVKLDVVRDRGVLARVVEDGYVENLYRLQVMNATEQNHRYQVTVIGMEGIKLEQVAELSVAPAEARWLTLSVRVPPETAARAAQDRKGSHAIEFQLRSLDGASSGATVVHEKSTFIVPR</sequence>
<feature type="transmembrane region" description="Helical" evidence="7">
    <location>
        <begin position="104"/>
        <end position="125"/>
    </location>
</feature>
<keyword evidence="1" id="KW-0813">Transport</keyword>
<feature type="transmembrane region" description="Helical" evidence="7">
    <location>
        <begin position="178"/>
        <end position="195"/>
    </location>
</feature>
<keyword evidence="10" id="KW-1185">Reference proteome</keyword>
<dbReference type="AlphaFoldDB" id="A0A2N8KUV9"/>
<keyword evidence="5" id="KW-0408">Iron</keyword>
<gene>
    <name evidence="9" type="primary">ccoG</name>
    <name evidence="9" type="ORF">C1O66_06750</name>
</gene>
<evidence type="ECO:0000256" key="7">
    <source>
        <dbReference type="SAM" id="Phobius"/>
    </source>
</evidence>
<proteinExistence type="predicted"/>
<evidence type="ECO:0000256" key="3">
    <source>
        <dbReference type="ARBA" id="ARBA00022723"/>
    </source>
</evidence>
<dbReference type="Proteomes" id="UP000235916">
    <property type="component" value="Unassembled WGS sequence"/>
</dbReference>
<dbReference type="Pfam" id="PF11614">
    <property type="entry name" value="FixG_C"/>
    <property type="match status" value="1"/>
</dbReference>
<keyword evidence="6" id="KW-0411">Iron-sulfur</keyword>
<evidence type="ECO:0000313" key="10">
    <source>
        <dbReference type="Proteomes" id="UP000235916"/>
    </source>
</evidence>
<dbReference type="Gene3D" id="2.60.40.10">
    <property type="entry name" value="Immunoglobulins"/>
    <property type="match status" value="1"/>
</dbReference>
<dbReference type="Pfam" id="PF12801">
    <property type="entry name" value="Fer4_5"/>
    <property type="match status" value="1"/>
</dbReference>
<feature type="transmembrane region" description="Helical" evidence="7">
    <location>
        <begin position="215"/>
        <end position="232"/>
    </location>
</feature>
<comment type="caution">
    <text evidence="9">The sequence shown here is derived from an EMBL/GenBank/DDBJ whole genome shotgun (WGS) entry which is preliminary data.</text>
</comment>
<dbReference type="PANTHER" id="PTHR30176:SF3">
    <property type="entry name" value="FERREDOXIN-TYPE PROTEIN NAPH"/>
    <property type="match status" value="1"/>
</dbReference>
<evidence type="ECO:0000256" key="1">
    <source>
        <dbReference type="ARBA" id="ARBA00022448"/>
    </source>
</evidence>
<protein>
    <submittedName>
        <fullName evidence="9">Cytochrome c oxidase accessory protein CcoG</fullName>
    </submittedName>
</protein>
<dbReference type="PROSITE" id="PS00198">
    <property type="entry name" value="4FE4S_FER_1"/>
    <property type="match status" value="1"/>
</dbReference>
<evidence type="ECO:0000256" key="6">
    <source>
        <dbReference type="ARBA" id="ARBA00023014"/>
    </source>
</evidence>
<organism evidence="9 10">
    <name type="scientific">Kinneretia aquatilis</name>
    <dbReference type="NCBI Taxonomy" id="2070761"/>
    <lineage>
        <taxon>Bacteria</taxon>
        <taxon>Pseudomonadati</taxon>
        <taxon>Pseudomonadota</taxon>
        <taxon>Betaproteobacteria</taxon>
        <taxon>Burkholderiales</taxon>
        <taxon>Sphaerotilaceae</taxon>
        <taxon>Roseateles</taxon>
    </lineage>
</organism>
<keyword evidence="4" id="KW-0249">Electron transport</keyword>
<dbReference type="RefSeq" id="WP_102767176.1">
    <property type="nucleotide sequence ID" value="NZ_POSP01000003.1"/>
</dbReference>
<keyword evidence="7" id="KW-0472">Membrane</keyword>
<keyword evidence="3" id="KW-0479">Metal-binding</keyword>
<dbReference type="OrthoDB" id="9811700at2"/>
<dbReference type="InterPro" id="IPR014116">
    <property type="entry name" value="Cyt_c_oxidase_cbb3_FixG"/>
</dbReference>
<evidence type="ECO:0000256" key="4">
    <source>
        <dbReference type="ARBA" id="ARBA00022982"/>
    </source>
</evidence>
<dbReference type="InterPro" id="IPR032879">
    <property type="entry name" value="FixG_C"/>
</dbReference>
<dbReference type="Pfam" id="PF13746">
    <property type="entry name" value="Fer4_18"/>
    <property type="match status" value="1"/>
</dbReference>
<evidence type="ECO:0000256" key="2">
    <source>
        <dbReference type="ARBA" id="ARBA00022485"/>
    </source>
</evidence>
<name>A0A2N8KUV9_9BURK</name>
<evidence type="ECO:0000256" key="5">
    <source>
        <dbReference type="ARBA" id="ARBA00023004"/>
    </source>
</evidence>
<keyword evidence="7" id="KW-1133">Transmembrane helix</keyword>
<dbReference type="InterPro" id="IPR017900">
    <property type="entry name" value="4Fe4S_Fe_S_CS"/>
</dbReference>
<dbReference type="PROSITE" id="PS51379">
    <property type="entry name" value="4FE4S_FER_2"/>
    <property type="match status" value="1"/>
</dbReference>
<dbReference type="GO" id="GO:0051539">
    <property type="term" value="F:4 iron, 4 sulfur cluster binding"/>
    <property type="evidence" value="ECO:0007669"/>
    <property type="project" value="UniProtKB-KW"/>
</dbReference>
<dbReference type="InterPro" id="IPR013783">
    <property type="entry name" value="Ig-like_fold"/>
</dbReference>
<dbReference type="SUPFAM" id="SSF54862">
    <property type="entry name" value="4Fe-4S ferredoxins"/>
    <property type="match status" value="1"/>
</dbReference>
<dbReference type="Gene3D" id="1.10.1060.10">
    <property type="entry name" value="Alpha-helical ferredoxin"/>
    <property type="match status" value="1"/>
</dbReference>
<evidence type="ECO:0000259" key="8">
    <source>
        <dbReference type="PROSITE" id="PS51379"/>
    </source>
</evidence>
<feature type="domain" description="4Fe-4S ferredoxin-type" evidence="8">
    <location>
        <begin position="278"/>
        <end position="307"/>
    </location>
</feature>
<dbReference type="InterPro" id="IPR051684">
    <property type="entry name" value="Electron_Trans/Redox"/>
</dbReference>